<dbReference type="Proteomes" id="UP000823862">
    <property type="component" value="Unassembled WGS sequence"/>
</dbReference>
<comment type="caution">
    <text evidence="1">The sequence shown here is derived from an EMBL/GenBank/DDBJ whole genome shotgun (WGS) entry which is preliminary data.</text>
</comment>
<evidence type="ECO:0000313" key="2">
    <source>
        <dbReference type="Proteomes" id="UP000823862"/>
    </source>
</evidence>
<sequence length="123" mass="14232">MTTTKVTSDAQRIIDMTKGELQELIKGLICNKEEEKVSCYNDYHDIPRLVTGIKDAARVLGVSPSTIARWKKSGEYDDCIFQDGKIVRFDTHKMLEKMRTSNRKGKYGNFRSNQQISQIWKKK</sequence>
<accession>A0A9D2HTD0</accession>
<evidence type="ECO:0000313" key="1">
    <source>
        <dbReference type="EMBL" id="HJA84939.1"/>
    </source>
</evidence>
<reference evidence="1" key="2">
    <citation type="submission" date="2021-04" db="EMBL/GenBank/DDBJ databases">
        <authorList>
            <person name="Gilroy R."/>
        </authorList>
    </citation>
    <scope>NUCLEOTIDE SEQUENCE</scope>
    <source>
        <strain evidence="1">ChiHjej12B11-9795</strain>
    </source>
</reference>
<name>A0A9D2HTD0_9BACE</name>
<reference evidence="1" key="1">
    <citation type="journal article" date="2021" name="PeerJ">
        <title>Extensive microbial diversity within the chicken gut microbiome revealed by metagenomics and culture.</title>
        <authorList>
            <person name="Gilroy R."/>
            <person name="Ravi A."/>
            <person name="Getino M."/>
            <person name="Pursley I."/>
            <person name="Horton D.L."/>
            <person name="Alikhan N.F."/>
            <person name="Baker D."/>
            <person name="Gharbi K."/>
            <person name="Hall N."/>
            <person name="Watson M."/>
            <person name="Adriaenssens E.M."/>
            <person name="Foster-Nyarko E."/>
            <person name="Jarju S."/>
            <person name="Secka A."/>
            <person name="Antonio M."/>
            <person name="Oren A."/>
            <person name="Chaudhuri R.R."/>
            <person name="La Ragione R."/>
            <person name="Hildebrand F."/>
            <person name="Pallen M.J."/>
        </authorList>
    </citation>
    <scope>NUCLEOTIDE SEQUENCE</scope>
    <source>
        <strain evidence="1">ChiHjej12B11-9795</strain>
    </source>
</reference>
<proteinExistence type="predicted"/>
<dbReference type="AlphaFoldDB" id="A0A9D2HTD0"/>
<dbReference type="EMBL" id="DWZI01000011">
    <property type="protein sequence ID" value="HJA84939.1"/>
    <property type="molecule type" value="Genomic_DNA"/>
</dbReference>
<gene>
    <name evidence="1" type="ORF">H9950_01850</name>
</gene>
<protein>
    <submittedName>
        <fullName evidence="1">DUF3853 family protein</fullName>
    </submittedName>
</protein>
<organism evidence="1 2">
    <name type="scientific">Candidatus Bacteroides avicola</name>
    <dbReference type="NCBI Taxonomy" id="2838468"/>
    <lineage>
        <taxon>Bacteria</taxon>
        <taxon>Pseudomonadati</taxon>
        <taxon>Bacteroidota</taxon>
        <taxon>Bacteroidia</taxon>
        <taxon>Bacteroidales</taxon>
        <taxon>Bacteroidaceae</taxon>
        <taxon>Bacteroides</taxon>
    </lineage>
</organism>